<comment type="caution">
    <text evidence="9">The sequence shown here is derived from an EMBL/GenBank/DDBJ whole genome shotgun (WGS) entry which is preliminary data.</text>
</comment>
<feature type="region of interest" description="Disordered" evidence="7">
    <location>
        <begin position="238"/>
        <end position="295"/>
    </location>
</feature>
<dbReference type="EMBL" id="JAINUG010000193">
    <property type="protein sequence ID" value="KAJ8388541.1"/>
    <property type="molecule type" value="Genomic_DNA"/>
</dbReference>
<evidence type="ECO:0000313" key="9">
    <source>
        <dbReference type="EMBL" id="KAJ8388541.1"/>
    </source>
</evidence>
<dbReference type="InterPro" id="IPR045669">
    <property type="entry name" value="FHIP_C"/>
</dbReference>
<dbReference type="PANTHER" id="PTHR21705:SF4">
    <property type="entry name" value="FHF COMPLEX SUBUNIT HOOK-INTERACTING PROTEIN 1B"/>
    <property type="match status" value="1"/>
</dbReference>
<keyword evidence="1" id="KW-0813">Transport</keyword>
<feature type="compositionally biased region" description="Low complexity" evidence="7">
    <location>
        <begin position="238"/>
        <end position="260"/>
    </location>
</feature>
<gene>
    <name evidence="9" type="ORF">AAFF_G00132550</name>
</gene>
<dbReference type="InterPro" id="IPR019384">
    <property type="entry name" value="FHIP"/>
</dbReference>
<dbReference type="InterPro" id="IPR045668">
    <property type="entry name" value="FHIP_KELAA_motif"/>
</dbReference>
<proteinExistence type="inferred from homology"/>
<evidence type="ECO:0000256" key="5">
    <source>
        <dbReference type="ARBA" id="ARBA00046048"/>
    </source>
</evidence>
<evidence type="ECO:0000256" key="2">
    <source>
        <dbReference type="ARBA" id="ARBA00022927"/>
    </source>
</evidence>
<comment type="subunit">
    <text evidence="6">Component of the FTS/Hook/FHIP complex (FHF complex), composed of AKTIP/FTS, FHIP1B, and one or more members of the Hook family of proteins HOOK1, HOOK2, and HOOK3. The FHF complex associates with the homotypic vesicular sorting complex (the HOPS complex).</text>
</comment>
<dbReference type="GO" id="GO:0007032">
    <property type="term" value="P:endosome organization"/>
    <property type="evidence" value="ECO:0007669"/>
    <property type="project" value="TreeGrafter"/>
</dbReference>
<evidence type="ECO:0000256" key="6">
    <source>
        <dbReference type="ARBA" id="ARBA00046925"/>
    </source>
</evidence>
<evidence type="ECO:0000256" key="3">
    <source>
        <dbReference type="ARBA" id="ARBA00024336"/>
    </source>
</evidence>
<evidence type="ECO:0000313" key="10">
    <source>
        <dbReference type="Proteomes" id="UP001221898"/>
    </source>
</evidence>
<accession>A0AAD7W952</accession>
<dbReference type="PANTHER" id="PTHR21705">
    <property type="entry name" value="RAI16 PROTEIN-RELATED"/>
    <property type="match status" value="1"/>
</dbReference>
<dbReference type="Pfam" id="PF19314">
    <property type="entry name" value="DUF5917"/>
    <property type="match status" value="1"/>
</dbReference>
<keyword evidence="2" id="KW-0653">Protein transport</keyword>
<name>A0AAD7W952_9TELE</name>
<feature type="compositionally biased region" description="Gly residues" evidence="7">
    <location>
        <begin position="282"/>
        <end position="294"/>
    </location>
</feature>
<evidence type="ECO:0000256" key="4">
    <source>
        <dbReference type="ARBA" id="ARBA00040201"/>
    </source>
</evidence>
<dbReference type="GO" id="GO:0008333">
    <property type="term" value="P:endosome to lysosome transport"/>
    <property type="evidence" value="ECO:0007669"/>
    <property type="project" value="TreeGrafter"/>
</dbReference>
<sequence length="358" mass="37786">MGKGGCACVWAQQQQGRAPGGHSQASTPLPNANEPTPNSNPNSRPAGPPEPATQSQGLESVERLIEELLERAPAGPQPGDLAVQGISIEAFHQELRELEDRVSPHLLNPSQVTSAGPFMAVLFAKLEGMLQNSLYVNILLTGILAQLACHPQPLLRSFLLNTNMVFQPSVKSLIQVLGSVKNRIEAFAATQEEFPAMLRRARCGTWWPGENWTGATRPAACPTCGAPCVAGEEPEAFAGRPAPAAHPEPHAGAAGRSARPGAREGRRPIAAQRAVPGRGRGRGLQPGEAGGGAAGEERCVRAVLFAEFLKELAALAQEHAVAVPFPRSQGGRRVTTRTHPRPPATGGRHHGSRPSPPL</sequence>
<dbReference type="GO" id="GO:0045022">
    <property type="term" value="P:early endosome to late endosome transport"/>
    <property type="evidence" value="ECO:0007669"/>
    <property type="project" value="TreeGrafter"/>
</dbReference>
<dbReference type="Proteomes" id="UP001221898">
    <property type="component" value="Unassembled WGS sequence"/>
</dbReference>
<evidence type="ECO:0000256" key="1">
    <source>
        <dbReference type="ARBA" id="ARBA00022448"/>
    </source>
</evidence>
<comment type="function">
    <text evidence="5">Component of the FTS/Hook/FHIP complex (FHF complex). The FHF complex may function to promote vesicle trafficking and/or fusion via the homotypic vesicular protein sorting complex (the HOPS complex). FHF complex promotes the distribution of AP-4 complex to the perinuclear area of the cell.</text>
</comment>
<evidence type="ECO:0000256" key="7">
    <source>
        <dbReference type="SAM" id="MobiDB-lite"/>
    </source>
</evidence>
<feature type="region of interest" description="Disordered" evidence="7">
    <location>
        <begin position="14"/>
        <end position="57"/>
    </location>
</feature>
<dbReference type="Pfam" id="PF19311">
    <property type="entry name" value="KELAA"/>
    <property type="match status" value="1"/>
</dbReference>
<keyword evidence="10" id="KW-1185">Reference proteome</keyword>
<dbReference type="AlphaFoldDB" id="A0AAD7W952"/>
<feature type="domain" description="FHF complex subunit HOOK-interacting protein C-terminal" evidence="8">
    <location>
        <begin position="116"/>
        <end position="203"/>
    </location>
</feature>
<dbReference type="GO" id="GO:0015031">
    <property type="term" value="P:protein transport"/>
    <property type="evidence" value="ECO:0007669"/>
    <property type="project" value="UniProtKB-KW"/>
</dbReference>
<reference evidence="9" key="1">
    <citation type="journal article" date="2023" name="Science">
        <title>Genome structures resolve the early diversification of teleost fishes.</title>
        <authorList>
            <person name="Parey E."/>
            <person name="Louis A."/>
            <person name="Montfort J."/>
            <person name="Bouchez O."/>
            <person name="Roques C."/>
            <person name="Iampietro C."/>
            <person name="Lluch J."/>
            <person name="Castinel A."/>
            <person name="Donnadieu C."/>
            <person name="Desvignes T."/>
            <person name="Floi Bucao C."/>
            <person name="Jouanno E."/>
            <person name="Wen M."/>
            <person name="Mejri S."/>
            <person name="Dirks R."/>
            <person name="Jansen H."/>
            <person name="Henkel C."/>
            <person name="Chen W.J."/>
            <person name="Zahm M."/>
            <person name="Cabau C."/>
            <person name="Klopp C."/>
            <person name="Thompson A.W."/>
            <person name="Robinson-Rechavi M."/>
            <person name="Braasch I."/>
            <person name="Lecointre G."/>
            <person name="Bobe J."/>
            <person name="Postlethwait J.H."/>
            <person name="Berthelot C."/>
            <person name="Roest Crollius H."/>
            <person name="Guiguen Y."/>
        </authorList>
    </citation>
    <scope>NUCLEOTIDE SEQUENCE</scope>
    <source>
        <strain evidence="9">NC1722</strain>
    </source>
</reference>
<feature type="region of interest" description="Disordered" evidence="7">
    <location>
        <begin position="320"/>
        <end position="358"/>
    </location>
</feature>
<comment type="similarity">
    <text evidence="3">Belongs to the FHIP family.</text>
</comment>
<organism evidence="9 10">
    <name type="scientific">Aldrovandia affinis</name>
    <dbReference type="NCBI Taxonomy" id="143900"/>
    <lineage>
        <taxon>Eukaryota</taxon>
        <taxon>Metazoa</taxon>
        <taxon>Chordata</taxon>
        <taxon>Craniata</taxon>
        <taxon>Vertebrata</taxon>
        <taxon>Euteleostomi</taxon>
        <taxon>Actinopterygii</taxon>
        <taxon>Neopterygii</taxon>
        <taxon>Teleostei</taxon>
        <taxon>Notacanthiformes</taxon>
        <taxon>Halosauridae</taxon>
        <taxon>Aldrovandia</taxon>
    </lineage>
</organism>
<dbReference type="GO" id="GO:0007040">
    <property type="term" value="P:lysosome organization"/>
    <property type="evidence" value="ECO:0007669"/>
    <property type="project" value="TreeGrafter"/>
</dbReference>
<dbReference type="GO" id="GO:0070695">
    <property type="term" value="C:FHF complex"/>
    <property type="evidence" value="ECO:0007669"/>
    <property type="project" value="TreeGrafter"/>
</dbReference>
<evidence type="ECO:0000259" key="8">
    <source>
        <dbReference type="Pfam" id="PF19314"/>
    </source>
</evidence>
<protein>
    <recommendedName>
        <fullName evidence="4">FHF complex subunit HOOK-interacting protein 1B</fullName>
    </recommendedName>
</protein>
<feature type="compositionally biased region" description="Polar residues" evidence="7">
    <location>
        <begin position="23"/>
        <end position="43"/>
    </location>
</feature>